<evidence type="ECO:0000313" key="2">
    <source>
        <dbReference type="EMBL" id="KAL2645347.1"/>
    </source>
</evidence>
<sequence>MRNRRNSILQETVDILRQGIDKLKLAEAILLLCWCILLYLQRILTLLTPSTTESSDDDLSSIEDDNSSSSSGASPPTDESTPSESLLHEVELSSRSIVVQTLETAVRNAPSRQLPGTLLPQVPDDIFAMHIWRRL</sequence>
<feature type="region of interest" description="Disordered" evidence="1">
    <location>
        <begin position="50"/>
        <end position="88"/>
    </location>
</feature>
<dbReference type="Proteomes" id="UP001605036">
    <property type="component" value="Unassembled WGS sequence"/>
</dbReference>
<organism evidence="2 3">
    <name type="scientific">Riccia fluitans</name>
    <dbReference type="NCBI Taxonomy" id="41844"/>
    <lineage>
        <taxon>Eukaryota</taxon>
        <taxon>Viridiplantae</taxon>
        <taxon>Streptophyta</taxon>
        <taxon>Embryophyta</taxon>
        <taxon>Marchantiophyta</taxon>
        <taxon>Marchantiopsida</taxon>
        <taxon>Marchantiidae</taxon>
        <taxon>Marchantiales</taxon>
        <taxon>Ricciaceae</taxon>
        <taxon>Riccia</taxon>
    </lineage>
</organism>
<gene>
    <name evidence="2" type="ORF">R1flu_012934</name>
</gene>
<dbReference type="AlphaFoldDB" id="A0ABD1ZG45"/>
<dbReference type="EMBL" id="JBHFFA010000002">
    <property type="protein sequence ID" value="KAL2645347.1"/>
    <property type="molecule type" value="Genomic_DNA"/>
</dbReference>
<feature type="compositionally biased region" description="Low complexity" evidence="1">
    <location>
        <begin position="67"/>
        <end position="85"/>
    </location>
</feature>
<keyword evidence="3" id="KW-1185">Reference proteome</keyword>
<protein>
    <submittedName>
        <fullName evidence="2">Uncharacterized protein</fullName>
    </submittedName>
</protein>
<evidence type="ECO:0000256" key="1">
    <source>
        <dbReference type="SAM" id="MobiDB-lite"/>
    </source>
</evidence>
<evidence type="ECO:0000313" key="3">
    <source>
        <dbReference type="Proteomes" id="UP001605036"/>
    </source>
</evidence>
<accession>A0ABD1ZG45</accession>
<reference evidence="2 3" key="1">
    <citation type="submission" date="2024-09" db="EMBL/GenBank/DDBJ databases">
        <title>Chromosome-scale assembly of Riccia fluitans.</title>
        <authorList>
            <person name="Paukszto L."/>
            <person name="Sawicki J."/>
            <person name="Karawczyk K."/>
            <person name="Piernik-Szablinska J."/>
            <person name="Szczecinska M."/>
            <person name="Mazdziarz M."/>
        </authorList>
    </citation>
    <scope>NUCLEOTIDE SEQUENCE [LARGE SCALE GENOMIC DNA]</scope>
    <source>
        <strain evidence="2">Rf_01</strain>
        <tissue evidence="2">Aerial parts of the thallus</tissue>
    </source>
</reference>
<name>A0ABD1ZG45_9MARC</name>
<feature type="compositionally biased region" description="Acidic residues" evidence="1">
    <location>
        <begin position="54"/>
        <end position="66"/>
    </location>
</feature>
<proteinExistence type="predicted"/>
<comment type="caution">
    <text evidence="2">The sequence shown here is derived from an EMBL/GenBank/DDBJ whole genome shotgun (WGS) entry which is preliminary data.</text>
</comment>